<dbReference type="RefSeq" id="WP_334480827.1">
    <property type="nucleotide sequence ID" value="NZ_JAZHRV010000001.1"/>
</dbReference>
<reference evidence="1 2" key="1">
    <citation type="submission" date="2024-02" db="EMBL/GenBank/DDBJ databases">
        <title>Adaptive strategies in a cosmopolitan and abundant soil bacterium.</title>
        <authorList>
            <person name="Carini P."/>
        </authorList>
    </citation>
    <scope>NUCLEOTIDE SEQUENCE [LARGE SCALE GENOMIC DNA]</scope>
    <source>
        <strain evidence="1 2">AZCC 1608</strain>
    </source>
</reference>
<organism evidence="1 2">
    <name type="scientific">Bradyrhizobium algeriense</name>
    <dbReference type="NCBI Taxonomy" id="634784"/>
    <lineage>
        <taxon>Bacteria</taxon>
        <taxon>Pseudomonadati</taxon>
        <taxon>Pseudomonadota</taxon>
        <taxon>Alphaproteobacteria</taxon>
        <taxon>Hyphomicrobiales</taxon>
        <taxon>Nitrobacteraceae</taxon>
        <taxon>Bradyrhizobium</taxon>
    </lineage>
</organism>
<name>A0ABU8BAW3_9BRAD</name>
<dbReference type="EMBL" id="JAZHRV010000001">
    <property type="protein sequence ID" value="MEH2555678.1"/>
    <property type="molecule type" value="Genomic_DNA"/>
</dbReference>
<protein>
    <submittedName>
        <fullName evidence="1">Uncharacterized protein</fullName>
    </submittedName>
</protein>
<sequence>MASYESAGPVWQVGASVTKSFEQSLARLRNVSVSVIADDIPDAEGTAAIVIRFSDGTVLKAQYWRLIQDGRASLSSFDHQKKYGLPAPIDAKEEVSNRLQRQVCNGVQFDSETADLTLVFGESTKLQAFNFTGHEIWEIHFPDGTGQYSNYALT</sequence>
<dbReference type="Proteomes" id="UP001364224">
    <property type="component" value="Unassembled WGS sequence"/>
</dbReference>
<keyword evidence="2" id="KW-1185">Reference proteome</keyword>
<accession>A0ABU8BAW3</accession>
<proteinExistence type="predicted"/>
<evidence type="ECO:0000313" key="2">
    <source>
        <dbReference type="Proteomes" id="UP001364224"/>
    </source>
</evidence>
<gene>
    <name evidence="1" type="ORF">V1286_003207</name>
</gene>
<evidence type="ECO:0000313" key="1">
    <source>
        <dbReference type="EMBL" id="MEH2555678.1"/>
    </source>
</evidence>
<comment type="caution">
    <text evidence="1">The sequence shown here is derived from an EMBL/GenBank/DDBJ whole genome shotgun (WGS) entry which is preliminary data.</text>
</comment>